<name>A0A8K0TPK9_9PEZI</name>
<dbReference type="AlphaFoldDB" id="A0A8K0TPK9"/>
<proteinExistence type="predicted"/>
<evidence type="ECO:0000313" key="3">
    <source>
        <dbReference type="EMBL" id="KAH7376089.1"/>
    </source>
</evidence>
<dbReference type="OrthoDB" id="422736at2759"/>
<feature type="region of interest" description="Disordered" evidence="1">
    <location>
        <begin position="1"/>
        <end position="22"/>
    </location>
</feature>
<dbReference type="EMBL" id="JAGPXD010000001">
    <property type="protein sequence ID" value="KAH7376089.1"/>
    <property type="molecule type" value="Genomic_DNA"/>
</dbReference>
<dbReference type="CDD" id="cd22997">
    <property type="entry name" value="GT_LH"/>
    <property type="match status" value="1"/>
</dbReference>
<sequence length="608" mass="68669">MQGFLRSPADLPGQGGAQHPLSSPATLWRKLSKLLVITVLVAAVVFAYHSWSPSGDFALGITTDAKLRGSKAHGEQHLAHHVPTPESKPVKEEPSAESQQQESHPQPKPKSKSTAKPTKAPSAKPSPEPTPDTTTPSEDTEVDTKTKDHKHVDRRLVVLTPANKGDPNLCKFMVSAIALGYPSPIIVNWGRDPFEFSKWEGGPNLSKISGIMRYLDAVLHPKAHPDEALHKDDIVIIADAFDVWFQLPPEVLLKRYHQINARAIDRLRQQWPYEEKMPMQQNIVLACAKKCWPGLEAHVNLHCDELPESPLPTDLYGPGTDVFNVHNFQKTRPRYINGGVYVGAAGALRRMFRRAYDKVDSGTSKGIHLFSEQGVTGEILGEQEMWRNWRRAHKLEESEAIGLIERDYEYHMGLDYSRELSYATVHSEPDGAIIALSNKSGIAEYSTKLGISPIRVKGVPKDVKALPNPLKGLPNATTWENMPLYTDFYTDTVPALLHHNAAAGGMKKRREWWWDQTWFFPHLRDLLARQLVPGELKPLAEVQTPTRNITYWAPGADEFRRRPRLLLDKAFEPLKEVQFDDVCRPPDEYIYVERHWWDEVFRDGKGPI</sequence>
<keyword evidence="2" id="KW-0472">Membrane</keyword>
<accession>A0A8K0TPK9</accession>
<dbReference type="PANTHER" id="PTHR36587:SF2">
    <property type="entry name" value="EXPRESSION SITE-ASSOCIATED GENE 3 (ESAG3)-LIKE PROTEIN"/>
    <property type="match status" value="1"/>
</dbReference>
<evidence type="ECO:0000256" key="2">
    <source>
        <dbReference type="SAM" id="Phobius"/>
    </source>
</evidence>
<protein>
    <submittedName>
        <fullName evidence="3">Uncharacterized protein</fullName>
    </submittedName>
</protein>
<dbReference type="PANTHER" id="PTHR36587">
    <property type="entry name" value="EXPRESSION SITE-ASSOCIATED GENE 3 (ESAG3)-LIKE PROTEIN"/>
    <property type="match status" value="1"/>
</dbReference>
<reference evidence="3" key="1">
    <citation type="journal article" date="2021" name="Nat. Commun.">
        <title>Genetic determinants of endophytism in the Arabidopsis root mycobiome.</title>
        <authorList>
            <person name="Mesny F."/>
            <person name="Miyauchi S."/>
            <person name="Thiergart T."/>
            <person name="Pickel B."/>
            <person name="Atanasova L."/>
            <person name="Karlsson M."/>
            <person name="Huettel B."/>
            <person name="Barry K.W."/>
            <person name="Haridas S."/>
            <person name="Chen C."/>
            <person name="Bauer D."/>
            <person name="Andreopoulos W."/>
            <person name="Pangilinan J."/>
            <person name="LaButti K."/>
            <person name="Riley R."/>
            <person name="Lipzen A."/>
            <person name="Clum A."/>
            <person name="Drula E."/>
            <person name="Henrissat B."/>
            <person name="Kohler A."/>
            <person name="Grigoriev I.V."/>
            <person name="Martin F.M."/>
            <person name="Hacquard S."/>
        </authorList>
    </citation>
    <scope>NUCLEOTIDE SEQUENCE</scope>
    <source>
        <strain evidence="3">MPI-CAGE-AT-0016</strain>
    </source>
</reference>
<organism evidence="3 4">
    <name type="scientific">Plectosphaerella cucumerina</name>
    <dbReference type="NCBI Taxonomy" id="40658"/>
    <lineage>
        <taxon>Eukaryota</taxon>
        <taxon>Fungi</taxon>
        <taxon>Dikarya</taxon>
        <taxon>Ascomycota</taxon>
        <taxon>Pezizomycotina</taxon>
        <taxon>Sordariomycetes</taxon>
        <taxon>Hypocreomycetidae</taxon>
        <taxon>Glomerellales</taxon>
        <taxon>Plectosphaerellaceae</taxon>
        <taxon>Plectosphaerella</taxon>
    </lineage>
</organism>
<evidence type="ECO:0000256" key="1">
    <source>
        <dbReference type="SAM" id="MobiDB-lite"/>
    </source>
</evidence>
<keyword evidence="2" id="KW-1133">Transmembrane helix</keyword>
<keyword evidence="4" id="KW-1185">Reference proteome</keyword>
<gene>
    <name evidence="3" type="ORF">B0T11DRAFT_16635</name>
</gene>
<feature type="transmembrane region" description="Helical" evidence="2">
    <location>
        <begin position="34"/>
        <end position="51"/>
    </location>
</feature>
<keyword evidence="2" id="KW-0812">Transmembrane</keyword>
<dbReference type="Proteomes" id="UP000813385">
    <property type="component" value="Unassembled WGS sequence"/>
</dbReference>
<comment type="caution">
    <text evidence="3">The sequence shown here is derived from an EMBL/GenBank/DDBJ whole genome shotgun (WGS) entry which is preliminary data.</text>
</comment>
<evidence type="ECO:0000313" key="4">
    <source>
        <dbReference type="Proteomes" id="UP000813385"/>
    </source>
</evidence>
<feature type="compositionally biased region" description="Low complexity" evidence="1">
    <location>
        <begin position="114"/>
        <end position="123"/>
    </location>
</feature>
<feature type="region of interest" description="Disordered" evidence="1">
    <location>
        <begin position="70"/>
        <end position="150"/>
    </location>
</feature>